<dbReference type="PANTHER" id="PTHR10293">
    <property type="entry name" value="GLUTAREDOXIN FAMILY MEMBER"/>
    <property type="match status" value="1"/>
</dbReference>
<dbReference type="PROSITE" id="PS51352">
    <property type="entry name" value="THIOREDOXIN_2"/>
    <property type="match status" value="1"/>
</dbReference>
<dbReference type="Pfam" id="PF00085">
    <property type="entry name" value="Thioredoxin"/>
    <property type="match status" value="1"/>
</dbReference>
<dbReference type="PANTHER" id="PTHR10293:SF73">
    <property type="entry name" value="GLUTAREDOXIN-3"/>
    <property type="match status" value="1"/>
</dbReference>
<evidence type="ECO:0000256" key="2">
    <source>
        <dbReference type="ARBA" id="ARBA00023004"/>
    </source>
</evidence>
<dbReference type="PROSITE" id="PS51354">
    <property type="entry name" value="GLUTAREDOXIN_2"/>
    <property type="match status" value="2"/>
</dbReference>
<sequence length="325" mass="36852">MAVKTVSNKDEFENKITSPELVVVHFWAHWAAQCGPMNEVLEELAKQIEYKDVKFVKIPAEEVPEVSLKYKVSAVPTFVLFRKGNEVDRVDGANAAELTKKINQRIAKDEFSPPPVARPVEDLNSRLKKLINAAPAMLFMKGSAQEPRCGFSKQIVAILEELSAEYKTFDILNDEEVRQGLKTYSNWPTYPQLYINGELIGGLDIVKEMVASGELDKMLPKKASLEERLKALINRHHLMIFMKGNRDQPRCGFSRQLMEILKETNLQFDTFDILGDEEVRQGLKTFSQWPTYPQVYVKGQLVGGLDIIKELKESGELMSTLKGES</sequence>
<feature type="domain" description="Thioredoxin" evidence="4">
    <location>
        <begin position="1"/>
        <end position="107"/>
    </location>
</feature>
<evidence type="ECO:0000256" key="1">
    <source>
        <dbReference type="ARBA" id="ARBA00022723"/>
    </source>
</evidence>
<keyword evidence="2" id="KW-0408">Iron</keyword>
<proteinExistence type="predicted"/>
<dbReference type="Gene3D" id="3.40.30.10">
    <property type="entry name" value="Glutaredoxin"/>
    <property type="match status" value="3"/>
</dbReference>
<dbReference type="GO" id="GO:0046872">
    <property type="term" value="F:metal ion binding"/>
    <property type="evidence" value="ECO:0007669"/>
    <property type="project" value="UniProtKB-KW"/>
</dbReference>
<dbReference type="FunFam" id="3.40.30.10:FF:000012">
    <property type="entry name" value="Monothiol glutaredoxin"/>
    <property type="match status" value="2"/>
</dbReference>
<accession>A0A8K0K3W5</accession>
<protein>
    <recommendedName>
        <fullName evidence="4">Thioredoxin domain-containing protein</fullName>
    </recommendedName>
</protein>
<dbReference type="OrthoDB" id="415696at2759"/>
<dbReference type="Pfam" id="PF00462">
    <property type="entry name" value="Glutaredoxin"/>
    <property type="match status" value="2"/>
</dbReference>
<dbReference type="CDD" id="cd02984">
    <property type="entry name" value="TRX_PICOT"/>
    <property type="match status" value="1"/>
</dbReference>
<dbReference type="InterPro" id="IPR013766">
    <property type="entry name" value="Thioredoxin_domain"/>
</dbReference>
<dbReference type="GO" id="GO:0005829">
    <property type="term" value="C:cytosol"/>
    <property type="evidence" value="ECO:0007669"/>
    <property type="project" value="TreeGrafter"/>
</dbReference>
<reference evidence="5" key="1">
    <citation type="submission" date="2013-04" db="EMBL/GenBank/DDBJ databases">
        <authorList>
            <person name="Qu J."/>
            <person name="Murali S.C."/>
            <person name="Bandaranaike D."/>
            <person name="Bellair M."/>
            <person name="Blankenburg K."/>
            <person name="Chao H."/>
            <person name="Dinh H."/>
            <person name="Doddapaneni H."/>
            <person name="Downs B."/>
            <person name="Dugan-Rocha S."/>
            <person name="Elkadiri S."/>
            <person name="Gnanaolivu R.D."/>
            <person name="Hernandez B."/>
            <person name="Javaid M."/>
            <person name="Jayaseelan J.C."/>
            <person name="Lee S."/>
            <person name="Li M."/>
            <person name="Ming W."/>
            <person name="Munidasa M."/>
            <person name="Muniz J."/>
            <person name="Nguyen L."/>
            <person name="Ongeri F."/>
            <person name="Osuji N."/>
            <person name="Pu L.-L."/>
            <person name="Puazo M."/>
            <person name="Qu C."/>
            <person name="Quiroz J."/>
            <person name="Raj R."/>
            <person name="Weissenberger G."/>
            <person name="Xin Y."/>
            <person name="Zou X."/>
            <person name="Han Y."/>
            <person name="Richards S."/>
            <person name="Worley K."/>
            <person name="Muzny D."/>
            <person name="Gibbs R."/>
        </authorList>
    </citation>
    <scope>NUCLEOTIDE SEQUENCE</scope>
    <source>
        <strain evidence="5">Sampled in the wild</strain>
    </source>
</reference>
<dbReference type="SUPFAM" id="SSF52833">
    <property type="entry name" value="Thioredoxin-like"/>
    <property type="match status" value="3"/>
</dbReference>
<comment type="caution">
    <text evidence="5">The sequence shown here is derived from an EMBL/GenBank/DDBJ whole genome shotgun (WGS) entry which is preliminary data.</text>
</comment>
<evidence type="ECO:0000259" key="4">
    <source>
        <dbReference type="PROSITE" id="PS51352"/>
    </source>
</evidence>
<keyword evidence="3" id="KW-0411">Iron-sulfur</keyword>
<dbReference type="InterPro" id="IPR033658">
    <property type="entry name" value="GRX_PICOT-like"/>
</dbReference>
<dbReference type="InterPro" id="IPR004480">
    <property type="entry name" value="Monothiol_GRX-rel"/>
</dbReference>
<gene>
    <name evidence="5" type="ORF">J437_LFUL003423</name>
</gene>
<keyword evidence="1" id="KW-0479">Metal-binding</keyword>
<evidence type="ECO:0000256" key="3">
    <source>
        <dbReference type="ARBA" id="ARBA00023014"/>
    </source>
</evidence>
<dbReference type="GO" id="GO:0006879">
    <property type="term" value="P:intracellular iron ion homeostasis"/>
    <property type="evidence" value="ECO:0007669"/>
    <property type="project" value="TreeGrafter"/>
</dbReference>
<dbReference type="GO" id="GO:0051536">
    <property type="term" value="F:iron-sulfur cluster binding"/>
    <property type="evidence" value="ECO:0007669"/>
    <property type="project" value="UniProtKB-KW"/>
</dbReference>
<reference evidence="5" key="2">
    <citation type="submission" date="2017-10" db="EMBL/GenBank/DDBJ databases">
        <title>Ladona fulva Genome sequencing and assembly.</title>
        <authorList>
            <person name="Murali S."/>
            <person name="Richards S."/>
            <person name="Bandaranaike D."/>
            <person name="Bellair M."/>
            <person name="Blankenburg K."/>
            <person name="Chao H."/>
            <person name="Dinh H."/>
            <person name="Doddapaneni H."/>
            <person name="Dugan-Rocha S."/>
            <person name="Elkadiri S."/>
            <person name="Gnanaolivu R."/>
            <person name="Hernandez B."/>
            <person name="Skinner E."/>
            <person name="Javaid M."/>
            <person name="Lee S."/>
            <person name="Li M."/>
            <person name="Ming W."/>
            <person name="Munidasa M."/>
            <person name="Muniz J."/>
            <person name="Nguyen L."/>
            <person name="Hughes D."/>
            <person name="Osuji N."/>
            <person name="Pu L.-L."/>
            <person name="Puazo M."/>
            <person name="Qu C."/>
            <person name="Quiroz J."/>
            <person name="Raj R."/>
            <person name="Weissenberger G."/>
            <person name="Xin Y."/>
            <person name="Zou X."/>
            <person name="Han Y."/>
            <person name="Worley K."/>
            <person name="Muzny D."/>
            <person name="Gibbs R."/>
        </authorList>
    </citation>
    <scope>NUCLEOTIDE SEQUENCE</scope>
    <source>
        <strain evidence="5">Sampled in the wild</strain>
    </source>
</reference>
<dbReference type="Proteomes" id="UP000792457">
    <property type="component" value="Unassembled WGS sequence"/>
</dbReference>
<evidence type="ECO:0000313" key="5">
    <source>
        <dbReference type="EMBL" id="KAG8227217.1"/>
    </source>
</evidence>
<dbReference type="GO" id="GO:0005634">
    <property type="term" value="C:nucleus"/>
    <property type="evidence" value="ECO:0007669"/>
    <property type="project" value="TreeGrafter"/>
</dbReference>
<organism evidence="5 6">
    <name type="scientific">Ladona fulva</name>
    <name type="common">Scarce chaser dragonfly</name>
    <name type="synonym">Libellula fulva</name>
    <dbReference type="NCBI Taxonomy" id="123851"/>
    <lineage>
        <taxon>Eukaryota</taxon>
        <taxon>Metazoa</taxon>
        <taxon>Ecdysozoa</taxon>
        <taxon>Arthropoda</taxon>
        <taxon>Hexapoda</taxon>
        <taxon>Insecta</taxon>
        <taxon>Pterygota</taxon>
        <taxon>Palaeoptera</taxon>
        <taxon>Odonata</taxon>
        <taxon>Epiprocta</taxon>
        <taxon>Anisoptera</taxon>
        <taxon>Libelluloidea</taxon>
        <taxon>Libellulidae</taxon>
        <taxon>Ladona</taxon>
    </lineage>
</organism>
<dbReference type="FunFam" id="3.40.30.10:FF:000092">
    <property type="entry name" value="Monothiol glutaredoxin"/>
    <property type="match status" value="1"/>
</dbReference>
<dbReference type="EMBL" id="KZ308314">
    <property type="protein sequence ID" value="KAG8227217.1"/>
    <property type="molecule type" value="Genomic_DNA"/>
</dbReference>
<dbReference type="CDD" id="cd03028">
    <property type="entry name" value="GRX_PICOT_like"/>
    <property type="match status" value="2"/>
</dbReference>
<dbReference type="NCBIfam" id="TIGR00365">
    <property type="entry name" value="Grx4 family monothiol glutaredoxin"/>
    <property type="match status" value="2"/>
</dbReference>
<name>A0A8K0K3W5_LADFU</name>
<dbReference type="InterPro" id="IPR002109">
    <property type="entry name" value="Glutaredoxin"/>
</dbReference>
<dbReference type="InterPro" id="IPR036249">
    <property type="entry name" value="Thioredoxin-like_sf"/>
</dbReference>
<evidence type="ECO:0000313" key="6">
    <source>
        <dbReference type="Proteomes" id="UP000792457"/>
    </source>
</evidence>
<keyword evidence="6" id="KW-1185">Reference proteome</keyword>
<dbReference type="AlphaFoldDB" id="A0A8K0K3W5"/>